<comment type="caution">
    <text evidence="1">The sequence shown here is derived from an EMBL/GenBank/DDBJ whole genome shotgun (WGS) entry which is preliminary data.</text>
</comment>
<gene>
    <name evidence="1" type="ORF">OUZ56_022361</name>
</gene>
<accession>A0ABR0AW54</accession>
<proteinExistence type="predicted"/>
<protein>
    <submittedName>
        <fullName evidence="1">Uncharacterized protein</fullName>
    </submittedName>
</protein>
<evidence type="ECO:0000313" key="1">
    <source>
        <dbReference type="EMBL" id="KAK4029364.1"/>
    </source>
</evidence>
<reference evidence="1 2" key="1">
    <citation type="journal article" date="2023" name="Nucleic Acids Res.">
        <title>The hologenome of Daphnia magna reveals possible DNA methylation and microbiome-mediated evolution of the host genome.</title>
        <authorList>
            <person name="Chaturvedi A."/>
            <person name="Li X."/>
            <person name="Dhandapani V."/>
            <person name="Marshall H."/>
            <person name="Kissane S."/>
            <person name="Cuenca-Cambronero M."/>
            <person name="Asole G."/>
            <person name="Calvet F."/>
            <person name="Ruiz-Romero M."/>
            <person name="Marangio P."/>
            <person name="Guigo R."/>
            <person name="Rago D."/>
            <person name="Mirbahai L."/>
            <person name="Eastwood N."/>
            <person name="Colbourne J.K."/>
            <person name="Zhou J."/>
            <person name="Mallon E."/>
            <person name="Orsini L."/>
        </authorList>
    </citation>
    <scope>NUCLEOTIDE SEQUENCE [LARGE SCALE GENOMIC DNA]</scope>
    <source>
        <strain evidence="1">LRV0_1</strain>
    </source>
</reference>
<dbReference type="Proteomes" id="UP001234178">
    <property type="component" value="Unassembled WGS sequence"/>
</dbReference>
<sequence length="63" mass="6988">MESVMEADFRKALVITLKIGFVKSNVSTFKHVFQQSSLGLGSNKHAITALSPNLPMIFHRVKS</sequence>
<keyword evidence="2" id="KW-1185">Reference proteome</keyword>
<dbReference type="EMBL" id="JAOYFB010000039">
    <property type="protein sequence ID" value="KAK4029364.1"/>
    <property type="molecule type" value="Genomic_DNA"/>
</dbReference>
<evidence type="ECO:0000313" key="2">
    <source>
        <dbReference type="Proteomes" id="UP001234178"/>
    </source>
</evidence>
<organism evidence="1 2">
    <name type="scientific">Daphnia magna</name>
    <dbReference type="NCBI Taxonomy" id="35525"/>
    <lineage>
        <taxon>Eukaryota</taxon>
        <taxon>Metazoa</taxon>
        <taxon>Ecdysozoa</taxon>
        <taxon>Arthropoda</taxon>
        <taxon>Crustacea</taxon>
        <taxon>Branchiopoda</taxon>
        <taxon>Diplostraca</taxon>
        <taxon>Cladocera</taxon>
        <taxon>Anomopoda</taxon>
        <taxon>Daphniidae</taxon>
        <taxon>Daphnia</taxon>
    </lineage>
</organism>
<name>A0ABR0AW54_9CRUS</name>